<dbReference type="Pfam" id="PF16510">
    <property type="entry name" value="P22_portal"/>
    <property type="match status" value="1"/>
</dbReference>
<accession>A0A0F9TTT2</accession>
<evidence type="ECO:0000313" key="2">
    <source>
        <dbReference type="EMBL" id="KKN78347.1"/>
    </source>
</evidence>
<comment type="caution">
    <text evidence="2">The sequence shown here is derived from an EMBL/GenBank/DDBJ whole genome shotgun (WGS) entry which is preliminary data.</text>
</comment>
<evidence type="ECO:0000256" key="1">
    <source>
        <dbReference type="SAM" id="Coils"/>
    </source>
</evidence>
<name>A0A0F9TTT2_9ZZZZ</name>
<organism evidence="2">
    <name type="scientific">marine sediment metagenome</name>
    <dbReference type="NCBI Taxonomy" id="412755"/>
    <lineage>
        <taxon>unclassified sequences</taxon>
        <taxon>metagenomes</taxon>
        <taxon>ecological metagenomes</taxon>
    </lineage>
</organism>
<feature type="coiled-coil region" evidence="1">
    <location>
        <begin position="603"/>
        <end position="637"/>
    </location>
</feature>
<reference evidence="2" key="1">
    <citation type="journal article" date="2015" name="Nature">
        <title>Complex archaea that bridge the gap between prokaryotes and eukaryotes.</title>
        <authorList>
            <person name="Spang A."/>
            <person name="Saw J.H."/>
            <person name="Jorgensen S.L."/>
            <person name="Zaremba-Niedzwiedzka K."/>
            <person name="Martijn J."/>
            <person name="Lind A.E."/>
            <person name="van Eijk R."/>
            <person name="Schleper C."/>
            <person name="Guy L."/>
            <person name="Ettema T.J."/>
        </authorList>
    </citation>
    <scope>NUCLEOTIDE SEQUENCE</scope>
</reference>
<proteinExistence type="predicted"/>
<dbReference type="AlphaFoldDB" id="A0A0F9TTT2"/>
<keyword evidence="1" id="KW-0175">Coiled coil</keyword>
<dbReference type="InterPro" id="IPR032427">
    <property type="entry name" value="P22_portal"/>
</dbReference>
<evidence type="ECO:0008006" key="3">
    <source>
        <dbReference type="Google" id="ProtNLM"/>
    </source>
</evidence>
<protein>
    <recommendedName>
        <fullName evidence="3">Portal protein</fullName>
    </recommendedName>
</protein>
<sequence length="668" mass="76142">MIIKYISYGIMATKSQIEIAKKNFQLWDDIAKSQNRRTFIQRWRKGESFRLGEQWTEKESTDLKQNGMVDYVINRLRPAYRHEKAMIMSKRPTIKLTGVRSKHTGAATEMQRLINYIWEISSGLHQSQRMLDYYFDGGLGILGIFPDLEADYGRGELKIEEVAPDFLYIPNYARKLQFDDAIHMFYARPISIDDALEKYGHIRGITEEALKAQAQTATEWFNDTEVLLGPERDAISRDLRDIWGIDEQTLLVMVLEKTTKFKAPRELVKVRNNETGSIDIFIIESGTNMDEFLASKGITDFKVSDSEETSVTRIRKEVTISESIFVDTETLPISTHPYGFCVGEDTRNPYPVGDVHFNIGQQKLVNHLHSLILFIGQTMGVPHIIAKASAFKDKNHKSEIQKNWAIPGYIAEFDVKTNEALSNAISVIPGLQPSGIFMDLLSLNMGHIDHSTVNPLAMGDPTNAPVTDRATERIGQWADMVVQLPLISMAGCFTRVFNVLAEWMPNFYTIGKLFEYIEGEKLEEGSINMSQLESEDMLNDITNLEAKVHVTVGSHMSTSRISDQLAYKELAGIHPTFMKLFVRGIDNMDEDEKKEALEEIDLVPKLEQQIQQMTEYVEQLEEAIGKVDTDRLQAEERIKIEQLRGNLKVVLALAREQAKKNKETKEKK</sequence>
<gene>
    <name evidence="2" type="ORF">LCGC14_0352060</name>
</gene>
<dbReference type="EMBL" id="LAZR01000265">
    <property type="protein sequence ID" value="KKN78347.1"/>
    <property type="molecule type" value="Genomic_DNA"/>
</dbReference>